<organism evidence="1 2">
    <name type="scientific">Nibea albiflora</name>
    <name type="common">Yellow drum</name>
    <name type="synonym">Corvina albiflora</name>
    <dbReference type="NCBI Taxonomy" id="240163"/>
    <lineage>
        <taxon>Eukaryota</taxon>
        <taxon>Metazoa</taxon>
        <taxon>Chordata</taxon>
        <taxon>Craniata</taxon>
        <taxon>Vertebrata</taxon>
        <taxon>Euteleostomi</taxon>
        <taxon>Actinopterygii</taxon>
        <taxon>Neopterygii</taxon>
        <taxon>Teleostei</taxon>
        <taxon>Neoteleostei</taxon>
        <taxon>Acanthomorphata</taxon>
        <taxon>Eupercaria</taxon>
        <taxon>Sciaenidae</taxon>
        <taxon>Nibea</taxon>
    </lineage>
</organism>
<gene>
    <name evidence="1" type="primary">ROR2</name>
    <name evidence="1" type="ORF">GBF38_019939</name>
</gene>
<proteinExistence type="predicted"/>
<evidence type="ECO:0000313" key="1">
    <source>
        <dbReference type="EMBL" id="KAG8011002.1"/>
    </source>
</evidence>
<keyword evidence="2" id="KW-1185">Reference proteome</keyword>
<dbReference type="Proteomes" id="UP000805704">
    <property type="component" value="Chromosome 15"/>
</dbReference>
<keyword evidence="1" id="KW-0472">Membrane</keyword>
<sequence>MALKSRRPWTTVIFAVFLGFTASSWLIVPQVLENKRKKSPVCLYYSDSSVGKSPDIRENTAAIRARDRPPFSPEEDRSNSSGDAGKAVNRPNSFLYVGVMTAKKYLRSRAVAAYTTWVSSIPGKVEFFSSAGSGMVHVPVPVPVVSLAGVDDSYPPQKKSFMMLKYIHDHYLDKYEWFMRADDDVYIRGEKLELFLRSLNSSKPLYLGQTGLGMAEELGRLALEPGENFCMGGPGMIFSREVLRRMVPHISTCLREMYTTHEDVEVGRCVRRFGGTQCVWSYEMQQLFYENYEHNKKGFIEELHSTKIHNAITLHPNKKPAYQYRLHSFMLSREISRLRYRTILLHREGLSMSYLSDTEVQWEDQQLGSPPSYMLYQPNERNDVIEWDFLTGRHFYSAVENKMARQSLGNLFRTALEDIILQVMEMINENSKTRGRVIDFKEIQYGYYRVDPMHGAEYILDLLLLYKKHKGRKITVPVRRHAYLQQSFSRPFFSEIEELDVAELVAAINSESQSLSFLSNSLKFLSPFQVYESTREMWEQSQRKVNILVPLSGRYSTFVRFMENFEKVCLIPKQNVKLSIILVDNESDQNRGKHIQLMKDYYGKYPKADLSLIPMTGNFSRGLALELGFSQLDNDSLLFFCDVDLIFNGDALQRCRNNAIQGKQVYFPIVFSQYNPKAPAYHLILEGILILWIIRLLFSKTYKLHETYKLTEKEKEDLIEEWQPEPLVPLVSKDHPSLNYDVVTGPPRHKIIINGKECINFASFNFLGLLDNDRVKEKALASLKKYGVGTCGPRGFYGTFDVHLELESRLAKFMKTEEAIIYSYGFATIASAIPAYSKRGDIIFVDEAACFSIQKGLQASRSFIKYFKHNDMEDLERLLKEQELEDQKNPRKARVTRKFIVVEGLYINTADICPLPELVKLKYKYKVRIFLEESMSFGVLGEHGRGVTEHFGVNIDDIDLISSNMENAVASIGGFCCGRSFVIDHQRLSGQGYCFSASLPPMLASAAIEALNIMEEDPGIFTDLKEKCKHLHKALQGIPGLKLVGEPFAPALHLQLEKSSGSRDSDMQLLRTIVDYCLERQVALTLARYLEKEERFLPPPSIRVVVTVEQTEEDMEKAVLTLARPGKCAFSPGPAADLENKKRRRLSRGRQLLRADETFLRPVFEIFLKSVAMASNLKSVLCLLLLCANLRCDADPGLSVDSEGLAEAQSGAAPTAEGYFLEFQEPVNNITHFQGQTATLHCKVTGNPRPSIRWLKNDAPVVQEQGRITIRKTEAGSKLRIQDLDTTDTGYYQCVASNSLKVISATGVLYVRLGQMPTHGPDLSREKGFCQPYRGIACARFIGNQSIYVESLQMQGESENRITAALTMIGTSTHLSDQCSRYAIPSFCYYVFPLCDEGSRGPRKRQLCRDECEALENDLCHAEYTIARSNPMILMQLELPSCHLLPRPGTADAASCMRIGVPQEKLGPYYPSDHSCFNGSGADYRGTVSITRSGHHCQPWTAQYPHSHHLSQEYPELWGSHNFCRNPGGQMQAPWCFTLDPQVRVDLCDIQPCKPPENPRKEILFILIPAIAIPLVIACLFFLVCMCRNKQKASIDTPPRCQLSNSPSQDMELSLLNQQKHQAKLREINMSAVRFMEELGEDRFGKVYKGHLYGTAPGEQTQVVAIKTLKDKVDATLCEEFRHEAMLRFHLQHQNIVCLLGVVTKEHPMSMIFSYSNLGDLHEYLVMRSPNSDVGSSDDDKTVKSTLEQADFLHIITQIAAGMEYLSSQQVVHKDLAARNILVFDKLSIKILDLGLFRDVYSADYYNLMGTSPFPIRWMSSEAIMYGKFSTDSDIWSYGVLLWETFSYGLQPYCGYSNQDVIEMVRSHQLLPCPDDCPAWIYTLMLECWSEFPARRPRFKDIHTRLRSWESLSNYNSSAQTSGTSNTTQTSSLSTSPVSNISMSTTNASRYTSPKKSSPFHQPQFMPMKGQMHRPMVPPQLYIPVNGYHPMPAYPYLQNFYPMQIPMPMPHQQMHHPQQMVPKAGSHHSGSGSTSTGYVTTAPSNTSVTERAALLNEDSKAVDEDLADRTSQEELDQSKDLSVPETELLGDNDRPQTDELVIHLSDT</sequence>
<keyword evidence="1" id="KW-0812">Transmembrane</keyword>
<protein>
    <submittedName>
        <fullName evidence="1">Tyrosine-protein kinase transmembrane receptor ROR2</fullName>
    </submittedName>
</protein>
<reference evidence="1" key="1">
    <citation type="submission" date="2020-04" db="EMBL/GenBank/DDBJ databases">
        <title>A chromosome-scale assembly and high-density genetic map of the yellow drum (Nibea albiflora) genome.</title>
        <authorList>
            <person name="Xu D."/>
            <person name="Zhang W."/>
            <person name="Chen R."/>
            <person name="Tan P."/>
            <person name="Wang L."/>
            <person name="Song H."/>
            <person name="Tian L."/>
            <person name="Zhu Q."/>
            <person name="Wang B."/>
        </authorList>
    </citation>
    <scope>NUCLEOTIDE SEQUENCE</scope>
    <source>
        <strain evidence="1">ZJHYS-2018</strain>
    </source>
</reference>
<evidence type="ECO:0000313" key="2">
    <source>
        <dbReference type="Proteomes" id="UP000805704"/>
    </source>
</evidence>
<keyword evidence="1" id="KW-0675">Receptor</keyword>
<name>A0ACB7F927_NIBAL</name>
<keyword evidence="1" id="KW-0418">Kinase</keyword>
<comment type="caution">
    <text evidence="1">The sequence shown here is derived from an EMBL/GenBank/DDBJ whole genome shotgun (WGS) entry which is preliminary data.</text>
</comment>
<keyword evidence="1" id="KW-0808">Transferase</keyword>
<accession>A0ACB7F927</accession>
<dbReference type="EMBL" id="CM024803">
    <property type="protein sequence ID" value="KAG8011002.1"/>
    <property type="molecule type" value="Genomic_DNA"/>
</dbReference>